<dbReference type="OrthoDB" id="10411488at2759"/>
<gene>
    <name evidence="2" type="ORF">POCTA_138.1.T0960174</name>
</gene>
<evidence type="ECO:0000256" key="1">
    <source>
        <dbReference type="SAM" id="Phobius"/>
    </source>
</evidence>
<protein>
    <submittedName>
        <fullName evidence="2">Uncharacterized protein</fullName>
    </submittedName>
</protein>
<proteinExistence type="predicted"/>
<keyword evidence="1" id="KW-1133">Transmembrane helix</keyword>
<dbReference type="OMA" id="CNELHYQ"/>
<dbReference type="EMBL" id="CAJJDP010000095">
    <property type="protein sequence ID" value="CAD8190120.1"/>
    <property type="molecule type" value="Genomic_DNA"/>
</dbReference>
<accession>A0A8S1WN43</accession>
<evidence type="ECO:0000313" key="3">
    <source>
        <dbReference type="Proteomes" id="UP000683925"/>
    </source>
</evidence>
<sequence length="1024" mass="119762">MSSYLNTSVYSNCFEMIYSTIPKYNLSPNSTYTFLVTATNIITNQVQYENLTIDIPYSGLICQFSNRGIQSIRKDLNLYVDCKDLDTIFDWNSDPDLSIQVACKDLQMNSTCLIEQKQIINVNQTAPYQFIRRNSISTFTVQEWSVIVTKQQQTQKFSLIIVYLDDDFPILDLEFNKGYLMRKINNYEQLNFTFLIPFDQTPYILDLSIAIIYNYEIIEILQPKYVSHQFKIFNSIKELNLGDEVNIKFAAQYTNNIMPSLNNIKLQVNQPPQCSKLLITRSNNLALADIIVVSTCEISNDSPYKYQLKLFLRDSDLTDFLQGGSDNSLTLQAFQAQNQFSIQTPTSIDSSKIGILVQVLDNGGSMTQIFEQITVKPAKINCTSIQFQNLNLQGKVSLLFEAMNQKCMDLHPRIYNNLLQQSMSEDSNDNILKFQSIKLYKQSLIQSMQSEPLDNLKIDRCFDINSTHIFIMQNSTQPEVDLTVKIQNIKQNTNNLNKTLTYFRKLKKQCQDELLLNQYTWNEQVFQQFQSSQDCIRTQLYYLDDIYSNFSSIHQQNELLYQAVLDLTKFIPLISEETQNRIIVNQEPLIVNGNEIIWQMKRRTKSSFNSQFNIEAAQEDFLVDYIQFESLQFQTNPLRFSSELQDLLKSQFNDSTLKIYSQNYYLTQLKNVYHNRFILYENFSTIYGTKFGSYQVCNNTTQFLSEYEIQCVTRTVSGKLDYCHLNKLQYNSTIEIICECNKFGDIFLQTTTNFSLLNENMANQSQSDSQIISTSENFLTIEICISSLSFIFLSIYTRQIYKDNQNEQGRSNTEQLNLSPRNNFHFNKLTYQGNLQVFKERFKQIHQTISLFNYKDQSIQLSYRILEVLSQFNLLLTLAIVEFEMLDNQILYICLFIILNPFIILLMKFIYKIIETIYRFKRIAAFISHFLLILFLMIPNLITYVLSIMKKISPEEYKVALIFTGNILVSQVLFEPVIVFGRIFIYRIIAKSIKNMELNPVFHLMYFLAMHSSLEEIFEDFTRI</sequence>
<reference evidence="2" key="1">
    <citation type="submission" date="2021-01" db="EMBL/GenBank/DDBJ databases">
        <authorList>
            <consortium name="Genoscope - CEA"/>
            <person name="William W."/>
        </authorList>
    </citation>
    <scope>NUCLEOTIDE SEQUENCE</scope>
</reference>
<name>A0A8S1WN43_PAROT</name>
<organism evidence="2 3">
    <name type="scientific">Paramecium octaurelia</name>
    <dbReference type="NCBI Taxonomy" id="43137"/>
    <lineage>
        <taxon>Eukaryota</taxon>
        <taxon>Sar</taxon>
        <taxon>Alveolata</taxon>
        <taxon>Ciliophora</taxon>
        <taxon>Intramacronucleata</taxon>
        <taxon>Oligohymenophorea</taxon>
        <taxon>Peniculida</taxon>
        <taxon>Parameciidae</taxon>
        <taxon>Paramecium</taxon>
    </lineage>
</organism>
<feature type="transmembrane region" description="Helical" evidence="1">
    <location>
        <begin position="889"/>
        <end position="911"/>
    </location>
</feature>
<dbReference type="Proteomes" id="UP000683925">
    <property type="component" value="Unassembled WGS sequence"/>
</dbReference>
<feature type="transmembrane region" description="Helical" evidence="1">
    <location>
        <begin position="923"/>
        <end position="947"/>
    </location>
</feature>
<dbReference type="PANTHER" id="PTHR15332">
    <property type="entry name" value="PROPROTEIN CONVERTASE SUBTILISIN_KEXIN TYPE 5-LIKE"/>
    <property type="match status" value="1"/>
</dbReference>
<keyword evidence="3" id="KW-1185">Reference proteome</keyword>
<feature type="transmembrane region" description="Helical" evidence="1">
    <location>
        <begin position="959"/>
        <end position="985"/>
    </location>
</feature>
<dbReference type="PANTHER" id="PTHR15332:SF175">
    <property type="entry name" value="PROPROTEIN CONVERTASE SUBTILISIN_KEXIN TYPE 5-LIKE"/>
    <property type="match status" value="1"/>
</dbReference>
<keyword evidence="1" id="KW-0812">Transmembrane</keyword>
<dbReference type="AlphaFoldDB" id="A0A8S1WN43"/>
<comment type="caution">
    <text evidence="2">The sequence shown here is derived from an EMBL/GenBank/DDBJ whole genome shotgun (WGS) entry which is preliminary data.</text>
</comment>
<evidence type="ECO:0000313" key="2">
    <source>
        <dbReference type="EMBL" id="CAD8190120.1"/>
    </source>
</evidence>
<keyword evidence="1" id="KW-0472">Membrane</keyword>